<evidence type="ECO:0000256" key="7">
    <source>
        <dbReference type="ARBA" id="ARBA00023027"/>
    </source>
</evidence>
<evidence type="ECO:0000256" key="1">
    <source>
        <dbReference type="ARBA" id="ARBA00002378"/>
    </source>
</evidence>
<gene>
    <name evidence="10" type="primary">nuoD</name>
    <name evidence="13" type="ORF">C6Y53_05480</name>
</gene>
<keyword evidence="14" id="KW-1185">Reference proteome</keyword>
<dbReference type="Gene3D" id="1.10.645.10">
    <property type="entry name" value="Cytochrome-c3 Hydrogenase, chain B"/>
    <property type="match status" value="1"/>
</dbReference>
<evidence type="ECO:0000256" key="6">
    <source>
        <dbReference type="ARBA" id="ARBA00022967"/>
    </source>
</evidence>
<dbReference type="GO" id="GO:0048038">
    <property type="term" value="F:quinone binding"/>
    <property type="evidence" value="ECO:0007669"/>
    <property type="project" value="UniProtKB-KW"/>
</dbReference>
<dbReference type="NCBIfam" id="TIGR01962">
    <property type="entry name" value="NuoD"/>
    <property type="match status" value="1"/>
</dbReference>
<accession>A0A2S0MNC0</accession>
<organism evidence="13 14">
    <name type="scientific">Pukyongiella litopenaei</name>
    <dbReference type="NCBI Taxonomy" id="2605946"/>
    <lineage>
        <taxon>Bacteria</taxon>
        <taxon>Pseudomonadati</taxon>
        <taxon>Pseudomonadota</taxon>
        <taxon>Alphaproteobacteria</taxon>
        <taxon>Rhodobacterales</taxon>
        <taxon>Paracoccaceae</taxon>
        <taxon>Pukyongiella</taxon>
    </lineage>
</organism>
<comment type="subunit">
    <text evidence="10">NDH-1 is composed of 14 different subunits. Subunits NuoB, C, D, E, F, and G constitute the peripheral sector of the complex.</text>
</comment>
<comment type="similarity">
    <text evidence="3 10 11">Belongs to the complex I 49 kDa subunit family.</text>
</comment>
<sequence>MDGSKGFEDALTGEQKIRNFNINFGPQHPAAHGVLRLVLELDGEIVERCDPHIGLLHRGTEKLMESRTYLQNLPYLDRLDYVGTMNQEHAWCLAIEKLTGVAAPRRASLIRVLYCEIGRILNHLLNVTTQAMDVGALTPPLWGFEEREKLMIFYERASGARLHAAYFRPGGVHQDLPPELIDDIETWCHAFPRVLDDIDGLLTENRIFKQRNVDIGVVDETTIQEWGFSGVMARGSGLAWDLRRSQPYECYSEFDFQIPVGTKGDCFDRYLVRMEEMRQSVHIMLQAIEKLRAEPGDVLARGKLTPPNRRDMKTSMESLIHHFKLYTEGFHVPAGEVYAGVEAPKGEFGVYMVSDGTNRPYRAKLRAPGYMHLQAMDHVSKGHQLADIAAIIGTMDIVFGEVDR</sequence>
<keyword evidence="6 10" id="KW-1278">Translocase</keyword>
<comment type="catalytic activity">
    <reaction evidence="9 10">
        <text>a quinone + NADH + 5 H(+)(in) = a quinol + NAD(+) + 4 H(+)(out)</text>
        <dbReference type="Rhea" id="RHEA:57888"/>
        <dbReference type="ChEBI" id="CHEBI:15378"/>
        <dbReference type="ChEBI" id="CHEBI:24646"/>
        <dbReference type="ChEBI" id="CHEBI:57540"/>
        <dbReference type="ChEBI" id="CHEBI:57945"/>
        <dbReference type="ChEBI" id="CHEBI:132124"/>
    </reaction>
</comment>
<dbReference type="GO" id="GO:0005886">
    <property type="term" value="C:plasma membrane"/>
    <property type="evidence" value="ECO:0007669"/>
    <property type="project" value="UniProtKB-SubCell"/>
</dbReference>
<dbReference type="GO" id="GO:0051287">
    <property type="term" value="F:NAD binding"/>
    <property type="evidence" value="ECO:0007669"/>
    <property type="project" value="InterPro"/>
</dbReference>
<dbReference type="PROSITE" id="PS00535">
    <property type="entry name" value="COMPLEX1_49K"/>
    <property type="match status" value="1"/>
</dbReference>
<evidence type="ECO:0000313" key="14">
    <source>
        <dbReference type="Proteomes" id="UP000237655"/>
    </source>
</evidence>
<keyword evidence="13" id="KW-0560">Oxidoreductase</keyword>
<dbReference type="KEGG" id="thas:C6Y53_05480"/>
<protein>
    <recommendedName>
        <fullName evidence="10">NADH-quinone oxidoreductase subunit D</fullName>
        <ecNumber evidence="10">7.1.1.-</ecNumber>
    </recommendedName>
    <alternativeName>
        <fullName evidence="10">NADH dehydrogenase I subunit D</fullName>
    </alternativeName>
    <alternativeName>
        <fullName evidence="10">NDH-1 subunit D</fullName>
    </alternativeName>
</protein>
<reference evidence="14" key="1">
    <citation type="submission" date="2018-03" db="EMBL/GenBank/DDBJ databases">
        <title>Genomic analysis of the strain SH-1 isolated from shrimp intestine.</title>
        <authorList>
            <person name="Kim Y.-S."/>
            <person name="Kim S.-E."/>
            <person name="Kim K.-H."/>
        </authorList>
    </citation>
    <scope>NUCLEOTIDE SEQUENCE [LARGE SCALE GENOMIC DNA]</scope>
    <source>
        <strain evidence="14">SH-1</strain>
    </source>
</reference>
<evidence type="ECO:0000256" key="9">
    <source>
        <dbReference type="ARBA" id="ARBA00047712"/>
    </source>
</evidence>
<evidence type="ECO:0000256" key="11">
    <source>
        <dbReference type="RuleBase" id="RU003685"/>
    </source>
</evidence>
<name>A0A2S0MNC0_9RHOB</name>
<dbReference type="NCBIfam" id="NF004739">
    <property type="entry name" value="PRK06075.1"/>
    <property type="match status" value="1"/>
</dbReference>
<dbReference type="HAMAP" id="MF_01358">
    <property type="entry name" value="NDH1_NuoD"/>
    <property type="match status" value="1"/>
</dbReference>
<dbReference type="InterPro" id="IPR029014">
    <property type="entry name" value="NiFe-Hase_large"/>
</dbReference>
<dbReference type="FunFam" id="1.10.645.10:FF:000005">
    <property type="entry name" value="NADH-quinone oxidoreductase subunit D"/>
    <property type="match status" value="1"/>
</dbReference>
<dbReference type="InterPro" id="IPR022885">
    <property type="entry name" value="NDH1_su_D/H"/>
</dbReference>
<dbReference type="GO" id="GO:0050136">
    <property type="term" value="F:NADH dehydrogenase (quinone) (non-electrogenic) activity"/>
    <property type="evidence" value="ECO:0007669"/>
    <property type="project" value="UniProtKB-UniRule"/>
</dbReference>
<proteinExistence type="inferred from homology"/>
<dbReference type="PANTHER" id="PTHR11993">
    <property type="entry name" value="NADH-UBIQUINONE OXIDOREDUCTASE 49 KDA SUBUNIT"/>
    <property type="match status" value="1"/>
</dbReference>
<keyword evidence="10" id="KW-1003">Cell membrane</keyword>
<dbReference type="Proteomes" id="UP000237655">
    <property type="component" value="Chromosome"/>
</dbReference>
<dbReference type="Pfam" id="PF00346">
    <property type="entry name" value="Complex1_49kDa"/>
    <property type="match status" value="1"/>
</dbReference>
<keyword evidence="10" id="KW-0472">Membrane</keyword>
<keyword evidence="5 10" id="KW-0874">Quinone</keyword>
<comment type="function">
    <text evidence="1 10">NDH-1 shuttles electrons from NADH, via FMN and iron-sulfur (Fe-S) centers, to quinones in the respiratory chain. The immediate electron acceptor for the enzyme in this species is believed to be ubiquinone. Couples the redox reaction to proton translocation (for every two electrons transferred, four hydrogen ions are translocated across the cytoplasmic membrane), and thus conserves the redox energy in a proton gradient.</text>
</comment>
<dbReference type="SUPFAM" id="SSF56762">
    <property type="entry name" value="HydB/Nqo4-like"/>
    <property type="match status" value="1"/>
</dbReference>
<evidence type="ECO:0000256" key="3">
    <source>
        <dbReference type="ARBA" id="ARBA00005769"/>
    </source>
</evidence>
<evidence type="ECO:0000313" key="13">
    <source>
        <dbReference type="EMBL" id="AVO37213.1"/>
    </source>
</evidence>
<evidence type="ECO:0000256" key="5">
    <source>
        <dbReference type="ARBA" id="ARBA00022719"/>
    </source>
</evidence>
<evidence type="ECO:0000256" key="4">
    <source>
        <dbReference type="ARBA" id="ARBA00022448"/>
    </source>
</evidence>
<evidence type="ECO:0000256" key="2">
    <source>
        <dbReference type="ARBA" id="ARBA00004417"/>
    </source>
</evidence>
<dbReference type="RefSeq" id="WP_106471525.1">
    <property type="nucleotide sequence ID" value="NZ_CP027665.1"/>
</dbReference>
<dbReference type="EMBL" id="CP027665">
    <property type="protein sequence ID" value="AVO37213.1"/>
    <property type="molecule type" value="Genomic_DNA"/>
</dbReference>
<dbReference type="EC" id="7.1.1.-" evidence="10"/>
<dbReference type="InterPro" id="IPR001135">
    <property type="entry name" value="NADH_Q_OxRdtase_suD"/>
</dbReference>
<evidence type="ECO:0000256" key="8">
    <source>
        <dbReference type="ARBA" id="ARBA00023075"/>
    </source>
</evidence>
<dbReference type="InterPro" id="IPR014029">
    <property type="entry name" value="NADH_UbQ_OxRdtase_49kDa_CS"/>
</dbReference>
<keyword evidence="4 10" id="KW-0813">Transport</keyword>
<keyword evidence="8 10" id="KW-0830">Ubiquinone</keyword>
<dbReference type="PANTHER" id="PTHR11993:SF10">
    <property type="entry name" value="NADH DEHYDROGENASE [UBIQUINONE] IRON-SULFUR PROTEIN 2, MITOCHONDRIAL"/>
    <property type="match status" value="1"/>
</dbReference>
<comment type="subcellular location">
    <subcellularLocation>
        <location evidence="2">Cell inner membrane</location>
        <topology evidence="2">Peripheral membrane protein</topology>
    </subcellularLocation>
    <subcellularLocation>
        <location evidence="10">Cell membrane</location>
        <topology evidence="10">Peripheral membrane protein</topology>
        <orientation evidence="10">Cytoplasmic side</orientation>
    </subcellularLocation>
</comment>
<keyword evidence="7 10" id="KW-0520">NAD</keyword>
<dbReference type="AlphaFoldDB" id="A0A2S0MNC0"/>
<feature type="domain" description="NADH-quinone oxidoreductase subunit D" evidence="12">
    <location>
        <begin position="133"/>
        <end position="404"/>
    </location>
</feature>
<evidence type="ECO:0000259" key="12">
    <source>
        <dbReference type="Pfam" id="PF00346"/>
    </source>
</evidence>
<evidence type="ECO:0000256" key="10">
    <source>
        <dbReference type="HAMAP-Rule" id="MF_01358"/>
    </source>
</evidence>